<proteinExistence type="predicted"/>
<feature type="transmembrane region" description="Helical" evidence="1">
    <location>
        <begin position="186"/>
        <end position="207"/>
    </location>
</feature>
<evidence type="ECO:0000256" key="1">
    <source>
        <dbReference type="SAM" id="Phobius"/>
    </source>
</evidence>
<dbReference type="STRING" id="31958.SD37_00245"/>
<name>A0A193BPW8_AMYOR</name>
<keyword evidence="3" id="KW-1185">Reference proteome</keyword>
<evidence type="ECO:0000313" key="2">
    <source>
        <dbReference type="EMBL" id="ANN14238.1"/>
    </source>
</evidence>
<sequence length="367" mass="40644">MAGVAVGVLVYALICWTLIGRGMVSHGEEETGGSADMATVKTCEEIGPLSIAGIGYYWVCDIEVRPYSSRSSEKVVAARSFPDELTPADIGKSVRVKELGRYYARDFKSDLPWWSVVPPVVGVVGLGLFAHWRRNKRFRKPVDEQPAATPLSLSSVRPLGGVAAPEGLPVTASRTVTPNDWSSAKFWRICGLLFVVAVISGIVGFTAGRGTELREATLTIAAIGVLSPAWLWFCTPARWKKANWCTTFTVSVEGIRWFRRDKATFEVGWEDLRELRLTTVTDGRRTLRMIDFFPFDEDFAKRHRTLKGLWEIGANLDGRPLPPVVNGYRIPEAFSDAAFAEIRAAMTMIRPDRLSEYRGIPQNAVAS</sequence>
<organism evidence="2 3">
    <name type="scientific">Amycolatopsis orientalis</name>
    <name type="common">Nocardia orientalis</name>
    <dbReference type="NCBI Taxonomy" id="31958"/>
    <lineage>
        <taxon>Bacteria</taxon>
        <taxon>Bacillati</taxon>
        <taxon>Actinomycetota</taxon>
        <taxon>Actinomycetes</taxon>
        <taxon>Pseudonocardiales</taxon>
        <taxon>Pseudonocardiaceae</taxon>
        <taxon>Amycolatopsis</taxon>
    </lineage>
</organism>
<keyword evidence="1" id="KW-1133">Transmembrane helix</keyword>
<protein>
    <submittedName>
        <fullName evidence="2">Uncharacterized protein</fullName>
    </submittedName>
</protein>
<dbReference type="InterPro" id="IPR045927">
    <property type="entry name" value="DUF6346"/>
</dbReference>
<dbReference type="EMBL" id="CP016174">
    <property type="protein sequence ID" value="ANN14238.1"/>
    <property type="molecule type" value="Genomic_DNA"/>
</dbReference>
<keyword evidence="1" id="KW-0812">Transmembrane</keyword>
<accession>A0A193BPW8</accession>
<gene>
    <name evidence="2" type="ORF">SD37_00245</name>
</gene>
<dbReference type="AlphaFoldDB" id="A0A193BPW8"/>
<dbReference type="Proteomes" id="UP000093695">
    <property type="component" value="Chromosome"/>
</dbReference>
<feature type="transmembrane region" description="Helical" evidence="1">
    <location>
        <begin position="213"/>
        <end position="233"/>
    </location>
</feature>
<dbReference type="KEGG" id="aori:SD37_00245"/>
<evidence type="ECO:0000313" key="3">
    <source>
        <dbReference type="Proteomes" id="UP000093695"/>
    </source>
</evidence>
<keyword evidence="1" id="KW-0472">Membrane</keyword>
<reference evidence="2 3" key="1">
    <citation type="journal article" date="2015" name="Genome Announc.">
        <title>Draft Genome Sequence of Norvancomycin-Producing Strain Amycolatopsis orientalis CPCC200066.</title>
        <authorList>
            <person name="Lei X."/>
            <person name="Yuan F."/>
            <person name="Shi Y."/>
            <person name="Li X."/>
            <person name="Wang L."/>
            <person name="Hong B."/>
        </authorList>
    </citation>
    <scope>NUCLEOTIDE SEQUENCE [LARGE SCALE GENOMIC DNA]</scope>
    <source>
        <strain evidence="2 3">B-37</strain>
    </source>
</reference>
<feature type="transmembrane region" description="Helical" evidence="1">
    <location>
        <begin position="111"/>
        <end position="130"/>
    </location>
</feature>
<dbReference type="Pfam" id="PF19873">
    <property type="entry name" value="DUF6346"/>
    <property type="match status" value="1"/>
</dbReference>